<protein>
    <submittedName>
        <fullName evidence="1">Uncharacterized protein</fullName>
    </submittedName>
</protein>
<gene>
    <name evidence="1" type="ORF">CCMP2556_LOCUS51179</name>
</gene>
<evidence type="ECO:0000313" key="1">
    <source>
        <dbReference type="EMBL" id="CAK9110020.1"/>
    </source>
</evidence>
<keyword evidence="2" id="KW-1185">Reference proteome</keyword>
<proteinExistence type="predicted"/>
<dbReference type="Proteomes" id="UP001642484">
    <property type="component" value="Unassembled WGS sequence"/>
</dbReference>
<organism evidence="1 2">
    <name type="scientific">Durusdinium trenchii</name>
    <dbReference type="NCBI Taxonomy" id="1381693"/>
    <lineage>
        <taxon>Eukaryota</taxon>
        <taxon>Sar</taxon>
        <taxon>Alveolata</taxon>
        <taxon>Dinophyceae</taxon>
        <taxon>Suessiales</taxon>
        <taxon>Symbiodiniaceae</taxon>
        <taxon>Durusdinium</taxon>
    </lineage>
</organism>
<reference evidence="1 2" key="1">
    <citation type="submission" date="2024-02" db="EMBL/GenBank/DDBJ databases">
        <authorList>
            <person name="Chen Y."/>
            <person name="Shah S."/>
            <person name="Dougan E. K."/>
            <person name="Thang M."/>
            <person name="Chan C."/>
        </authorList>
    </citation>
    <scope>NUCLEOTIDE SEQUENCE [LARGE SCALE GENOMIC DNA]</scope>
</reference>
<evidence type="ECO:0000313" key="2">
    <source>
        <dbReference type="Proteomes" id="UP001642484"/>
    </source>
</evidence>
<comment type="caution">
    <text evidence="1">The sequence shown here is derived from an EMBL/GenBank/DDBJ whole genome shotgun (WGS) entry which is preliminary data.</text>
</comment>
<dbReference type="EMBL" id="CAXAMN010027317">
    <property type="protein sequence ID" value="CAK9110020.1"/>
    <property type="molecule type" value="Genomic_DNA"/>
</dbReference>
<sequence>MGLSIYINTSSSEGSARLEVGTSEVVERTSFSPRSSHLLQLTSLDSANLYQLQYLMVIDLFFSCDCPMNFSFFSHAAWPGPETSGRNFFTDETDKLLDQGRRLKKFRA</sequence>
<name>A0ABP0SCB9_9DINO</name>
<accession>A0ABP0SCB9</accession>